<dbReference type="InterPro" id="IPR007848">
    <property type="entry name" value="Small_mtfrase_dom"/>
</dbReference>
<reference evidence="3" key="1">
    <citation type="submission" date="2017-09" db="EMBL/GenBank/DDBJ databases">
        <title>Depth-based differentiation of microbial function through sediment-hosted aquifers and enrichment of novel symbionts in the deep terrestrial subsurface.</title>
        <authorList>
            <person name="Probst A.J."/>
            <person name="Ladd B."/>
            <person name="Jarett J.K."/>
            <person name="Geller-Mcgrath D.E."/>
            <person name="Sieber C.M.K."/>
            <person name="Emerson J.B."/>
            <person name="Anantharaman K."/>
            <person name="Thomas B.C."/>
            <person name="Malmstrom R."/>
            <person name="Stieglmeier M."/>
            <person name="Klingl A."/>
            <person name="Woyke T."/>
            <person name="Ryan C.M."/>
            <person name="Banfield J.F."/>
        </authorList>
    </citation>
    <scope>NUCLEOTIDE SEQUENCE [LARGE SCALE GENOMIC DNA]</scope>
</reference>
<dbReference type="SUPFAM" id="SSF53335">
    <property type="entry name" value="S-adenosyl-L-methionine-dependent methyltransferases"/>
    <property type="match status" value="1"/>
</dbReference>
<name>A0A2H0W4Z7_9BACT</name>
<evidence type="ECO:0000259" key="1">
    <source>
        <dbReference type="Pfam" id="PF05175"/>
    </source>
</evidence>
<evidence type="ECO:0000313" key="3">
    <source>
        <dbReference type="Proteomes" id="UP000229056"/>
    </source>
</evidence>
<dbReference type="CDD" id="cd02440">
    <property type="entry name" value="AdoMet_MTases"/>
    <property type="match status" value="1"/>
</dbReference>
<dbReference type="EMBL" id="PEZY01000004">
    <property type="protein sequence ID" value="PIS06433.1"/>
    <property type="molecule type" value="Genomic_DNA"/>
</dbReference>
<evidence type="ECO:0000313" key="2">
    <source>
        <dbReference type="EMBL" id="PIS06433.1"/>
    </source>
</evidence>
<organism evidence="2 3">
    <name type="scientific">Candidatus Buchananbacteria bacterium CG10_big_fil_rev_8_21_14_0_10_33_19</name>
    <dbReference type="NCBI Taxonomy" id="1974525"/>
    <lineage>
        <taxon>Bacteria</taxon>
        <taxon>Candidatus Buchananiibacteriota</taxon>
    </lineage>
</organism>
<dbReference type="Proteomes" id="UP000229056">
    <property type="component" value="Unassembled WGS sequence"/>
</dbReference>
<dbReference type="AlphaFoldDB" id="A0A2H0W4Z7"/>
<dbReference type="InterPro" id="IPR029063">
    <property type="entry name" value="SAM-dependent_MTases_sf"/>
</dbReference>
<accession>A0A2H0W4Z7</accession>
<sequence length="250" mass="28197">MKNSNRYRNSSDFRMKNGIFVSRNLGVALRIKEGGYIPKSGLLLANVLDYCPIQGRVLDIGTGEIGFLAHYLLSAGASVVFASDIDEYTIEHASQSSDNSSNIKWIISDVFSGITELDLDLIISNPPQMPCESGGYNDHDFGGDDGRNIILRIISNSSNYMVFGGHLIILCFDFLGVESRFNSQKSIMEIARDFGFKALVLGRFPHVIRRGGKTEENLDWIRKIYPRYEFKKTPENNFSHEIIILELTKW</sequence>
<gene>
    <name evidence="2" type="ORF">COT80_00630</name>
</gene>
<comment type="caution">
    <text evidence="2">The sequence shown here is derived from an EMBL/GenBank/DDBJ whole genome shotgun (WGS) entry which is preliminary data.</text>
</comment>
<proteinExistence type="predicted"/>
<protein>
    <recommendedName>
        <fullName evidence="1">Methyltransferase small domain-containing protein</fullName>
    </recommendedName>
</protein>
<dbReference type="Gene3D" id="3.40.50.150">
    <property type="entry name" value="Vaccinia Virus protein VP39"/>
    <property type="match status" value="1"/>
</dbReference>
<dbReference type="Pfam" id="PF05175">
    <property type="entry name" value="MTS"/>
    <property type="match status" value="1"/>
</dbReference>
<dbReference type="GO" id="GO:0008168">
    <property type="term" value="F:methyltransferase activity"/>
    <property type="evidence" value="ECO:0007669"/>
    <property type="project" value="InterPro"/>
</dbReference>
<feature type="domain" description="Methyltransferase small" evidence="1">
    <location>
        <begin position="43"/>
        <end position="196"/>
    </location>
</feature>